<evidence type="ECO:0000313" key="8">
    <source>
        <dbReference type="Proteomes" id="UP000499080"/>
    </source>
</evidence>
<sequence length="855" mass="98329">MAKRKQQDFQKTKLKVGRRIPKGANETRTSFQTRKINLQEQIKETVGEPTLKELLSFMKSTDVKIKFDNLRRLFKFVSENEDTLSMFFPDVLKELGRTLQESEPVIRSEAISVLGKCAEILTDTQLKSFVVPLTSYLNCMMTHITHPVKQDSLKFLDVLLKSHPSVICQSLEILFYLLDMISSKESSTGKRGSKNKGGRSIRDHLSSKISAEEWRMDVLKRMLTFLKGIVPGKNSSEMVCDDQKEVYWDAKEALYLPLYLNGGIQPANFDYSLYSSENLEGSNSKNFKTFINDLICILSAILKGFPLNRSFSEANINYFSIITQILCCIGEWAIENVDPDDDLNPAQNLISICCQLLRGFPYSLQSLPRSAKIEKVECVELNMEISYLYCMCSLLSDNPEKSYLGAWEVIKVYLANVFCVSGAKLNEKSISLALKITRVMIQCKNLDESAKNGMLIALLGTLHTNKFSSAANDLYTFFMKLSLDYDYKDFLASPAMREWFRRLIGNLIFMVESKTFVPNYLNYIKQVCARRNHYFLQTLNSLDSEKFIELLKFGGEDFQLTIIHLIVSMDKISPEFLQDLAETIRDASFSLKTASRLIRMLHSRFSKSGVPLIDQLDFVQFLLNLGCDTSLILDPSLDTDPLPLTDMLINFQQSFACQCEIYPTSDFERHQEIFEVCADCLIHYLRADFHLKYTVVFIRTIFGEHVRYPVHSVVAIAELFKRFGVLYNDIQLAEFLQSLIYSCLLYNSLITNDVPEDHWTEYCVPAVQECLDLVDPLEVIPCIENHTGGFKENQLYHVLRILLFLMQRRCLDLVNKNYLFSVFGKLRQLDVFPKRQVFKIMLHNLYEYLSSMCGN</sequence>
<keyword evidence="4" id="KW-0539">Nucleus</keyword>
<protein>
    <submittedName>
        <fullName evidence="7">Testis-expressed protein 10</fullName>
    </submittedName>
</protein>
<dbReference type="AlphaFoldDB" id="A0A4Y2GVV3"/>
<comment type="similarity">
    <text evidence="3">Belongs to the IPI1/TEX10 family.</text>
</comment>
<dbReference type="SUPFAM" id="SSF48371">
    <property type="entry name" value="ARM repeat"/>
    <property type="match status" value="1"/>
</dbReference>
<dbReference type="OrthoDB" id="6423239at2759"/>
<name>A0A4Y2GVV3_ARAVE</name>
<dbReference type="GO" id="GO:0071339">
    <property type="term" value="C:MLL1 complex"/>
    <property type="evidence" value="ECO:0007669"/>
    <property type="project" value="TreeGrafter"/>
</dbReference>
<evidence type="ECO:0000256" key="3">
    <source>
        <dbReference type="ARBA" id="ARBA00006427"/>
    </source>
</evidence>
<feature type="domain" description="TEX10-like TPR repeats" evidence="6">
    <location>
        <begin position="556"/>
        <end position="811"/>
    </location>
</feature>
<dbReference type="Pfam" id="PF12333">
    <property type="entry name" value="Ipi1_N"/>
    <property type="match status" value="1"/>
</dbReference>
<dbReference type="Proteomes" id="UP000499080">
    <property type="component" value="Unassembled WGS sequence"/>
</dbReference>
<proteinExistence type="inferred from homology"/>
<dbReference type="InterPro" id="IPR057949">
    <property type="entry name" value="TPR_TEX10"/>
</dbReference>
<evidence type="ECO:0000256" key="2">
    <source>
        <dbReference type="ARBA" id="ARBA00004642"/>
    </source>
</evidence>
<feature type="domain" description="Pre-rRNA-processing protein Ipi1 N-terminal" evidence="5">
    <location>
        <begin position="125"/>
        <end position="226"/>
    </location>
</feature>
<dbReference type="PANTHER" id="PTHR16056:SF2">
    <property type="entry name" value="TESTIS-EXPRESSED PROTEIN 10"/>
    <property type="match status" value="1"/>
</dbReference>
<dbReference type="Gene3D" id="1.25.10.10">
    <property type="entry name" value="Leucine-rich Repeat Variant"/>
    <property type="match status" value="1"/>
</dbReference>
<organism evidence="7 8">
    <name type="scientific">Araneus ventricosus</name>
    <name type="common">Orbweaver spider</name>
    <name type="synonym">Epeira ventricosa</name>
    <dbReference type="NCBI Taxonomy" id="182803"/>
    <lineage>
        <taxon>Eukaryota</taxon>
        <taxon>Metazoa</taxon>
        <taxon>Ecdysozoa</taxon>
        <taxon>Arthropoda</taxon>
        <taxon>Chelicerata</taxon>
        <taxon>Arachnida</taxon>
        <taxon>Araneae</taxon>
        <taxon>Araneomorphae</taxon>
        <taxon>Entelegynae</taxon>
        <taxon>Araneoidea</taxon>
        <taxon>Araneidae</taxon>
        <taxon>Araneus</taxon>
    </lineage>
</organism>
<dbReference type="PANTHER" id="PTHR16056">
    <property type="entry name" value="REGULATOR OF MICROTUBULE DYNAMICS PROTEIN"/>
    <property type="match status" value="1"/>
</dbReference>
<dbReference type="Pfam" id="PF25781">
    <property type="entry name" value="TPR_TEX10"/>
    <property type="match status" value="1"/>
</dbReference>
<dbReference type="EMBL" id="BGPR01001612">
    <property type="protein sequence ID" value="GBM57900.1"/>
    <property type="molecule type" value="Genomic_DNA"/>
</dbReference>
<evidence type="ECO:0000259" key="5">
    <source>
        <dbReference type="Pfam" id="PF12333"/>
    </source>
</evidence>
<dbReference type="InterPro" id="IPR011989">
    <property type="entry name" value="ARM-like"/>
</dbReference>
<evidence type="ECO:0000256" key="4">
    <source>
        <dbReference type="ARBA" id="ARBA00023242"/>
    </source>
</evidence>
<evidence type="ECO:0000313" key="7">
    <source>
        <dbReference type="EMBL" id="GBM57900.1"/>
    </source>
</evidence>
<comment type="caution">
    <text evidence="7">The sequence shown here is derived from an EMBL/GenBank/DDBJ whole genome shotgun (WGS) entry which is preliminary data.</text>
</comment>
<keyword evidence="8" id="KW-1185">Reference proteome</keyword>
<dbReference type="InterPro" id="IPR016024">
    <property type="entry name" value="ARM-type_fold"/>
</dbReference>
<reference evidence="7 8" key="1">
    <citation type="journal article" date="2019" name="Sci. Rep.">
        <title>Orb-weaving spider Araneus ventricosus genome elucidates the spidroin gene catalogue.</title>
        <authorList>
            <person name="Kono N."/>
            <person name="Nakamura H."/>
            <person name="Ohtoshi R."/>
            <person name="Moran D.A.P."/>
            <person name="Shinohara A."/>
            <person name="Yoshida Y."/>
            <person name="Fujiwara M."/>
            <person name="Mori M."/>
            <person name="Tomita M."/>
            <person name="Arakawa K."/>
        </authorList>
    </citation>
    <scope>NUCLEOTIDE SEQUENCE [LARGE SCALE GENOMIC DNA]</scope>
</reference>
<evidence type="ECO:0000259" key="6">
    <source>
        <dbReference type="Pfam" id="PF25781"/>
    </source>
</evidence>
<comment type="subcellular location">
    <subcellularLocation>
        <location evidence="1">Nucleus</location>
        <location evidence="1">Nucleolus</location>
    </subcellularLocation>
    <subcellularLocation>
        <location evidence="2">Nucleus</location>
        <location evidence="2">Nucleoplasm</location>
    </subcellularLocation>
</comment>
<dbReference type="InterPro" id="IPR024679">
    <property type="entry name" value="Ipi1_N"/>
</dbReference>
<evidence type="ECO:0000256" key="1">
    <source>
        <dbReference type="ARBA" id="ARBA00004604"/>
    </source>
</evidence>
<accession>A0A4Y2GVV3</accession>
<gene>
    <name evidence="7" type="primary">tex10</name>
    <name evidence="7" type="ORF">AVEN_52410_1</name>
</gene>